<dbReference type="Proteomes" id="UP000738349">
    <property type="component" value="Unassembled WGS sequence"/>
</dbReference>
<keyword evidence="2" id="KW-1185">Reference proteome</keyword>
<evidence type="ECO:0000313" key="1">
    <source>
        <dbReference type="EMBL" id="KAH7156988.1"/>
    </source>
</evidence>
<accession>A0A9P9FBJ4</accession>
<sequence length="184" mass="19864">MGKHYKAYYDIPSSLCASEPQSPRAPEPSNPQCGQGLFQPLFVKSNCILARAGVKPGEIKLRMLLLSPSPSPSLGTSTSSLSSAFVFVFALALANNNNGASQRIRCGIPAGENLPSGPTSPFHFPKYGCSTDWVSASRHSTRLRSMERTEWGRGSDFAPARYLTQLFQFASLLLTLTDLASCVC</sequence>
<organism evidence="1 2">
    <name type="scientific">Dactylonectria macrodidyma</name>
    <dbReference type="NCBI Taxonomy" id="307937"/>
    <lineage>
        <taxon>Eukaryota</taxon>
        <taxon>Fungi</taxon>
        <taxon>Dikarya</taxon>
        <taxon>Ascomycota</taxon>
        <taxon>Pezizomycotina</taxon>
        <taxon>Sordariomycetes</taxon>
        <taxon>Hypocreomycetidae</taxon>
        <taxon>Hypocreales</taxon>
        <taxon>Nectriaceae</taxon>
        <taxon>Dactylonectria</taxon>
    </lineage>
</organism>
<dbReference type="EMBL" id="JAGMUV010000005">
    <property type="protein sequence ID" value="KAH7156988.1"/>
    <property type="molecule type" value="Genomic_DNA"/>
</dbReference>
<dbReference type="AlphaFoldDB" id="A0A9P9FBJ4"/>
<evidence type="ECO:0000313" key="2">
    <source>
        <dbReference type="Proteomes" id="UP000738349"/>
    </source>
</evidence>
<name>A0A9P9FBJ4_9HYPO</name>
<reference evidence="1" key="1">
    <citation type="journal article" date="2021" name="Nat. Commun.">
        <title>Genetic determinants of endophytism in the Arabidopsis root mycobiome.</title>
        <authorList>
            <person name="Mesny F."/>
            <person name="Miyauchi S."/>
            <person name="Thiergart T."/>
            <person name="Pickel B."/>
            <person name="Atanasova L."/>
            <person name="Karlsson M."/>
            <person name="Huettel B."/>
            <person name="Barry K.W."/>
            <person name="Haridas S."/>
            <person name="Chen C."/>
            <person name="Bauer D."/>
            <person name="Andreopoulos W."/>
            <person name="Pangilinan J."/>
            <person name="LaButti K."/>
            <person name="Riley R."/>
            <person name="Lipzen A."/>
            <person name="Clum A."/>
            <person name="Drula E."/>
            <person name="Henrissat B."/>
            <person name="Kohler A."/>
            <person name="Grigoriev I.V."/>
            <person name="Martin F.M."/>
            <person name="Hacquard S."/>
        </authorList>
    </citation>
    <scope>NUCLEOTIDE SEQUENCE</scope>
    <source>
        <strain evidence="1">MPI-CAGE-AT-0147</strain>
    </source>
</reference>
<proteinExistence type="predicted"/>
<comment type="caution">
    <text evidence="1">The sequence shown here is derived from an EMBL/GenBank/DDBJ whole genome shotgun (WGS) entry which is preliminary data.</text>
</comment>
<gene>
    <name evidence="1" type="ORF">EDB81DRAFT_408774</name>
</gene>
<protein>
    <submittedName>
        <fullName evidence="1">Uncharacterized protein</fullName>
    </submittedName>
</protein>